<sequence length="181" mass="21647">MKPFQVSDQNAVYFLTLTIEGWVDVFTRKEYKLEIVDSLNFCVERKGLEIYSWCLMSNHLHLLCRSKEAFRLSDTFQDFKKFTAKRILNSLEKESIEPRAKWMLEYFKKRGQSQGRISNYKFWKDGLHAILVESSVFFEQKLHYIHQNPVEAMIVEQEEEYMFSSARDYAGRKGLVRIELY</sequence>
<protein>
    <submittedName>
        <fullName evidence="2">Transposase</fullName>
    </submittedName>
</protein>
<dbReference type="EMBL" id="SMUW01000033">
    <property type="protein sequence ID" value="TDK44784.1"/>
    <property type="molecule type" value="Genomic_DNA"/>
</dbReference>
<proteinExistence type="predicted"/>
<accession>A0A4R5UZG0</accession>
<dbReference type="AlphaFoldDB" id="A0A4R5UZG0"/>
<dbReference type="NCBIfam" id="NF047646">
    <property type="entry name" value="REP_Tyr_transpos"/>
    <property type="match status" value="1"/>
</dbReference>
<dbReference type="PANTHER" id="PTHR36966:SF1">
    <property type="entry name" value="REP-ASSOCIATED TYROSINE TRANSPOSASE"/>
    <property type="match status" value="1"/>
</dbReference>
<organism evidence="2 3">
    <name type="scientific">Algoriphagus formosus</name>
    <dbReference type="NCBI Taxonomy" id="2007308"/>
    <lineage>
        <taxon>Bacteria</taxon>
        <taxon>Pseudomonadati</taxon>
        <taxon>Bacteroidota</taxon>
        <taxon>Cytophagia</taxon>
        <taxon>Cytophagales</taxon>
        <taxon>Cyclobacteriaceae</taxon>
        <taxon>Algoriphagus</taxon>
    </lineage>
</organism>
<evidence type="ECO:0000313" key="2">
    <source>
        <dbReference type="EMBL" id="TDK44784.1"/>
    </source>
</evidence>
<dbReference type="RefSeq" id="WP_133390683.1">
    <property type="nucleotide sequence ID" value="NZ_SMUW01000033.1"/>
</dbReference>
<dbReference type="GO" id="GO:0004803">
    <property type="term" value="F:transposase activity"/>
    <property type="evidence" value="ECO:0007669"/>
    <property type="project" value="InterPro"/>
</dbReference>
<dbReference type="Gene3D" id="3.30.70.1290">
    <property type="entry name" value="Transposase IS200-like"/>
    <property type="match status" value="1"/>
</dbReference>
<gene>
    <name evidence="2" type="ORF">E1898_09410</name>
</gene>
<dbReference type="GO" id="GO:0006313">
    <property type="term" value="P:DNA transposition"/>
    <property type="evidence" value="ECO:0007669"/>
    <property type="project" value="InterPro"/>
</dbReference>
<dbReference type="GO" id="GO:0043565">
    <property type="term" value="F:sequence-specific DNA binding"/>
    <property type="evidence" value="ECO:0007669"/>
    <property type="project" value="TreeGrafter"/>
</dbReference>
<feature type="domain" description="Transposase IS200-like" evidence="1">
    <location>
        <begin position="8"/>
        <end position="148"/>
    </location>
</feature>
<evidence type="ECO:0000259" key="1">
    <source>
        <dbReference type="SMART" id="SM01321"/>
    </source>
</evidence>
<evidence type="ECO:0000313" key="3">
    <source>
        <dbReference type="Proteomes" id="UP000295438"/>
    </source>
</evidence>
<dbReference type="Proteomes" id="UP000295438">
    <property type="component" value="Unassembled WGS sequence"/>
</dbReference>
<name>A0A4R5UZG0_9BACT</name>
<comment type="caution">
    <text evidence="2">The sequence shown here is derived from an EMBL/GenBank/DDBJ whole genome shotgun (WGS) entry which is preliminary data.</text>
</comment>
<keyword evidence="3" id="KW-1185">Reference proteome</keyword>
<reference evidence="2 3" key="1">
    <citation type="submission" date="2019-03" db="EMBL/GenBank/DDBJ databases">
        <title>Algoriphagus aquimaris sp. nov., isolated form marine sediment in Pohang, Korea.</title>
        <authorList>
            <person name="Kim J."/>
            <person name="Yoon S.-H."/>
            <person name="Lee S.-S."/>
        </authorList>
    </citation>
    <scope>NUCLEOTIDE SEQUENCE [LARGE SCALE GENOMIC DNA]</scope>
    <source>
        <strain evidence="2 3">F21</strain>
    </source>
</reference>
<dbReference type="SMART" id="SM01321">
    <property type="entry name" value="Y1_Tnp"/>
    <property type="match status" value="1"/>
</dbReference>
<dbReference type="Pfam" id="PF01797">
    <property type="entry name" value="Y1_Tnp"/>
    <property type="match status" value="1"/>
</dbReference>
<dbReference type="SUPFAM" id="SSF143422">
    <property type="entry name" value="Transposase IS200-like"/>
    <property type="match status" value="1"/>
</dbReference>
<dbReference type="InterPro" id="IPR052715">
    <property type="entry name" value="RAYT_transposase"/>
</dbReference>
<dbReference type="PANTHER" id="PTHR36966">
    <property type="entry name" value="REP-ASSOCIATED TYROSINE TRANSPOSASE"/>
    <property type="match status" value="1"/>
</dbReference>
<dbReference type="InterPro" id="IPR002686">
    <property type="entry name" value="Transposase_17"/>
</dbReference>
<dbReference type="InterPro" id="IPR036515">
    <property type="entry name" value="Transposase_17_sf"/>
</dbReference>